<gene>
    <name evidence="1" type="ORF">AA14337_1239</name>
</gene>
<protein>
    <submittedName>
        <fullName evidence="1">Uncharacterized protein</fullName>
    </submittedName>
</protein>
<evidence type="ECO:0000313" key="1">
    <source>
        <dbReference type="EMBL" id="GBQ78745.1"/>
    </source>
</evidence>
<comment type="caution">
    <text evidence="1">The sequence shown here is derived from an EMBL/GenBank/DDBJ whole genome shotgun (WGS) entry which is preliminary data.</text>
</comment>
<accession>A0ABQ0PRT6</accession>
<keyword evidence="2" id="KW-1185">Reference proteome</keyword>
<proteinExistence type="predicted"/>
<dbReference type="EMBL" id="BAPF01000018">
    <property type="protein sequence ID" value="GBQ78745.1"/>
    <property type="molecule type" value="Genomic_DNA"/>
</dbReference>
<organism evidence="1 2">
    <name type="scientific">Acetobacter malorum DSM 14337</name>
    <dbReference type="NCBI Taxonomy" id="1307910"/>
    <lineage>
        <taxon>Bacteria</taxon>
        <taxon>Pseudomonadati</taxon>
        <taxon>Pseudomonadota</taxon>
        <taxon>Alphaproteobacteria</taxon>
        <taxon>Acetobacterales</taxon>
        <taxon>Acetobacteraceae</taxon>
        <taxon>Acetobacter</taxon>
    </lineage>
</organism>
<reference evidence="1" key="1">
    <citation type="submission" date="2013-04" db="EMBL/GenBank/DDBJ databases">
        <title>The genome sequencing project of 58 acetic acid bacteria.</title>
        <authorList>
            <person name="Okamoto-Kainuma A."/>
            <person name="Ishikawa M."/>
            <person name="Umino S."/>
            <person name="Koizumi Y."/>
            <person name="Shiwa Y."/>
            <person name="Yoshikawa H."/>
            <person name="Matsutani M."/>
            <person name="Matsushita K."/>
        </authorList>
    </citation>
    <scope>NUCLEOTIDE SEQUENCE</scope>
    <source>
        <strain evidence="1">DSM 14337</strain>
    </source>
</reference>
<sequence length="127" mass="14100">MRAQAELLSERYGADAGNIGGVHMAGLRVFHASNGDMQRHAGIRRAERLQSGDEGLGIVSRRWHGMALFQSAIRMDESKIDKRSADVCTKKHKDIRDCDALENTMRKECASLSLLVFRVNVSKGVCK</sequence>
<evidence type="ECO:0000313" key="2">
    <source>
        <dbReference type="Proteomes" id="UP001065047"/>
    </source>
</evidence>
<name>A0ABQ0PRT6_9PROT</name>
<dbReference type="Proteomes" id="UP001065047">
    <property type="component" value="Unassembled WGS sequence"/>
</dbReference>